<name>A0A1R3WN16_9RHOB</name>
<protein>
    <submittedName>
        <fullName evidence="1">Putative rhamnosyl transferase</fullName>
    </submittedName>
</protein>
<dbReference type="InterPro" id="IPR029044">
    <property type="entry name" value="Nucleotide-diphossugar_trans"/>
</dbReference>
<evidence type="ECO:0000313" key="1">
    <source>
        <dbReference type="EMBL" id="SIT79307.1"/>
    </source>
</evidence>
<organism evidence="1 2">
    <name type="scientific">Pontibaca methylaminivorans</name>
    <dbReference type="NCBI Taxonomy" id="515897"/>
    <lineage>
        <taxon>Bacteria</taxon>
        <taxon>Pseudomonadati</taxon>
        <taxon>Pseudomonadota</taxon>
        <taxon>Alphaproteobacteria</taxon>
        <taxon>Rhodobacterales</taxon>
        <taxon>Roseobacteraceae</taxon>
        <taxon>Pontibaca</taxon>
    </lineage>
</organism>
<dbReference type="RefSeq" id="WP_076648461.1">
    <property type="nucleotide sequence ID" value="NZ_FTPS01000001.1"/>
</dbReference>
<reference evidence="1 2" key="1">
    <citation type="submission" date="2017-01" db="EMBL/GenBank/DDBJ databases">
        <authorList>
            <person name="Mah S.A."/>
            <person name="Swanson W.J."/>
            <person name="Moy G.W."/>
            <person name="Vacquier V.D."/>
        </authorList>
    </citation>
    <scope>NUCLEOTIDE SEQUENCE [LARGE SCALE GENOMIC DNA]</scope>
    <source>
        <strain evidence="1 2">DSM 21219</strain>
    </source>
</reference>
<keyword evidence="1" id="KW-0808">Transferase</keyword>
<keyword evidence="2" id="KW-1185">Reference proteome</keyword>
<dbReference type="SUPFAM" id="SSF53448">
    <property type="entry name" value="Nucleotide-diphospho-sugar transferases"/>
    <property type="match status" value="1"/>
</dbReference>
<evidence type="ECO:0000313" key="2">
    <source>
        <dbReference type="Proteomes" id="UP000192455"/>
    </source>
</evidence>
<gene>
    <name evidence="1" type="ORF">SAMN05421849_1113</name>
</gene>
<proteinExistence type="predicted"/>
<dbReference type="AlphaFoldDB" id="A0A1R3WN16"/>
<dbReference type="STRING" id="515897.SAMN05421849_1113"/>
<dbReference type="GO" id="GO:0016740">
    <property type="term" value="F:transferase activity"/>
    <property type="evidence" value="ECO:0007669"/>
    <property type="project" value="UniProtKB-KW"/>
</dbReference>
<dbReference type="InterPro" id="IPR021466">
    <property type="entry name" value="Put_rhamnosyl_transferase"/>
</dbReference>
<dbReference type="Pfam" id="PF11316">
    <property type="entry name" value="Rhamno_transf"/>
    <property type="match status" value="1"/>
</dbReference>
<accession>A0A1R3WN16</accession>
<sequence length="283" mass="31885">MTDRIRIVGLLRFSILAPTYNTERFDSLEAVAAHLFSPERMALRFHLFERLCLPSLVAQSDPDFDAVVLTARAMPERFRSRLRAILEPYPNLHFRAVGEGRHYGLLRRGYESVPLEGAGHRVMFRLDDDDALDRGFIARLRRLAEGLLPVLGPQTPFIIAQNRGFYLRAAGRETEVFDTTERAPLSTGAALVAPAGFPHNPYRFNHRKYAQHFSTFTDISEPAFIRTIHRDNKSDPAQMGLTRQMDADAIEAELRHRFGFGISELEAIGRGIGDAIGGDQPAR</sequence>
<dbReference type="Proteomes" id="UP000192455">
    <property type="component" value="Unassembled WGS sequence"/>
</dbReference>
<dbReference type="EMBL" id="FTPS01000001">
    <property type="protein sequence ID" value="SIT79307.1"/>
    <property type="molecule type" value="Genomic_DNA"/>
</dbReference>